<evidence type="ECO:0000256" key="1">
    <source>
        <dbReference type="ARBA" id="ARBA00004141"/>
    </source>
</evidence>
<dbReference type="GO" id="GO:0016020">
    <property type="term" value="C:membrane"/>
    <property type="evidence" value="ECO:0007669"/>
    <property type="project" value="UniProtKB-SubCell"/>
</dbReference>
<reference evidence="8 9" key="1">
    <citation type="journal article" date="2014" name="Nat. Commun.">
        <title>Klebsormidium flaccidum genome reveals primary factors for plant terrestrial adaptation.</title>
        <authorList>
            <person name="Hori K."/>
            <person name="Maruyama F."/>
            <person name="Fujisawa T."/>
            <person name="Togashi T."/>
            <person name="Yamamoto N."/>
            <person name="Seo M."/>
            <person name="Sato S."/>
            <person name="Yamada T."/>
            <person name="Mori H."/>
            <person name="Tajima N."/>
            <person name="Moriyama T."/>
            <person name="Ikeuchi M."/>
            <person name="Watanabe M."/>
            <person name="Wada H."/>
            <person name="Kobayashi K."/>
            <person name="Saito M."/>
            <person name="Masuda T."/>
            <person name="Sasaki-Sekimoto Y."/>
            <person name="Mashiguchi K."/>
            <person name="Awai K."/>
            <person name="Shimojima M."/>
            <person name="Masuda S."/>
            <person name="Iwai M."/>
            <person name="Nobusawa T."/>
            <person name="Narise T."/>
            <person name="Kondo S."/>
            <person name="Saito H."/>
            <person name="Sato R."/>
            <person name="Murakawa M."/>
            <person name="Ihara Y."/>
            <person name="Oshima-Yamada Y."/>
            <person name="Ohtaka K."/>
            <person name="Satoh M."/>
            <person name="Sonobe K."/>
            <person name="Ishii M."/>
            <person name="Ohtani R."/>
            <person name="Kanamori-Sato M."/>
            <person name="Honoki R."/>
            <person name="Miyazaki D."/>
            <person name="Mochizuki H."/>
            <person name="Umetsu J."/>
            <person name="Higashi K."/>
            <person name="Shibata D."/>
            <person name="Kamiya Y."/>
            <person name="Sato N."/>
            <person name="Nakamura Y."/>
            <person name="Tabata S."/>
            <person name="Ida S."/>
            <person name="Kurokawa K."/>
            <person name="Ohta H."/>
        </authorList>
    </citation>
    <scope>NUCLEOTIDE SEQUENCE [LARGE SCALE GENOMIC DNA]</scope>
    <source>
        <strain evidence="8 9">NIES-2285</strain>
    </source>
</reference>
<dbReference type="InterPro" id="IPR007248">
    <property type="entry name" value="Mpv17_PMP22"/>
</dbReference>
<dbReference type="AlphaFoldDB" id="A0A1Y1IGV8"/>
<keyword evidence="9" id="KW-1185">Reference proteome</keyword>
<dbReference type="EMBL" id="DF237551">
    <property type="protein sequence ID" value="GAQ90114.1"/>
    <property type="molecule type" value="Genomic_DNA"/>
</dbReference>
<gene>
    <name evidence="8" type="ORF">KFL_006020030</name>
</gene>
<evidence type="ECO:0000256" key="6">
    <source>
        <dbReference type="RuleBase" id="RU363053"/>
    </source>
</evidence>
<evidence type="ECO:0000256" key="3">
    <source>
        <dbReference type="ARBA" id="ARBA00022692"/>
    </source>
</evidence>
<accession>A0A1Y1IGV8</accession>
<feature type="region of interest" description="Disordered" evidence="7">
    <location>
        <begin position="22"/>
        <end position="48"/>
    </location>
</feature>
<evidence type="ECO:0000256" key="5">
    <source>
        <dbReference type="ARBA" id="ARBA00023136"/>
    </source>
</evidence>
<feature type="transmembrane region" description="Helical" evidence="6">
    <location>
        <begin position="208"/>
        <end position="226"/>
    </location>
</feature>
<dbReference type="OrthoDB" id="430207at2759"/>
<feature type="compositionally biased region" description="Basic residues" evidence="7">
    <location>
        <begin position="27"/>
        <end position="36"/>
    </location>
</feature>
<dbReference type="Proteomes" id="UP000054558">
    <property type="component" value="Unassembled WGS sequence"/>
</dbReference>
<feature type="compositionally biased region" description="Low complexity" evidence="7">
    <location>
        <begin position="39"/>
        <end position="48"/>
    </location>
</feature>
<evidence type="ECO:0000313" key="9">
    <source>
        <dbReference type="Proteomes" id="UP000054558"/>
    </source>
</evidence>
<keyword evidence="3 6" id="KW-0812">Transmembrane</keyword>
<evidence type="ECO:0000256" key="2">
    <source>
        <dbReference type="ARBA" id="ARBA00006824"/>
    </source>
</evidence>
<dbReference type="PANTHER" id="PTHR11266">
    <property type="entry name" value="PEROXISOMAL MEMBRANE PROTEIN 2, PXMP2 MPV17"/>
    <property type="match status" value="1"/>
</dbReference>
<protein>
    <submittedName>
        <fullName evidence="8">Uncharacterized protein</fullName>
    </submittedName>
</protein>
<name>A0A1Y1IGV8_KLENI</name>
<proteinExistence type="inferred from homology"/>
<dbReference type="OMA" id="NIFSEHD"/>
<keyword evidence="5 6" id="KW-0472">Membrane</keyword>
<dbReference type="PANTHER" id="PTHR11266:SF91">
    <property type="entry name" value="EXPRESSED PROTEIN"/>
    <property type="match status" value="1"/>
</dbReference>
<evidence type="ECO:0000313" key="8">
    <source>
        <dbReference type="EMBL" id="GAQ90114.1"/>
    </source>
</evidence>
<evidence type="ECO:0000256" key="4">
    <source>
        <dbReference type="ARBA" id="ARBA00022989"/>
    </source>
</evidence>
<dbReference type="GO" id="GO:0005737">
    <property type="term" value="C:cytoplasm"/>
    <property type="evidence" value="ECO:0000318"/>
    <property type="project" value="GO_Central"/>
</dbReference>
<dbReference type="Pfam" id="PF04117">
    <property type="entry name" value="Mpv17_PMP22"/>
    <property type="match status" value="1"/>
</dbReference>
<comment type="subcellular location">
    <subcellularLocation>
        <location evidence="1">Membrane</location>
        <topology evidence="1">Multi-pass membrane protein</topology>
    </subcellularLocation>
</comment>
<organism evidence="8 9">
    <name type="scientific">Klebsormidium nitens</name>
    <name type="common">Green alga</name>
    <name type="synonym">Ulothrix nitens</name>
    <dbReference type="NCBI Taxonomy" id="105231"/>
    <lineage>
        <taxon>Eukaryota</taxon>
        <taxon>Viridiplantae</taxon>
        <taxon>Streptophyta</taxon>
        <taxon>Klebsormidiophyceae</taxon>
        <taxon>Klebsormidiales</taxon>
        <taxon>Klebsormidiaceae</taxon>
        <taxon>Klebsormidium</taxon>
    </lineage>
</organism>
<feature type="transmembrane region" description="Helical" evidence="6">
    <location>
        <begin position="147"/>
        <end position="168"/>
    </location>
</feature>
<dbReference type="STRING" id="105231.A0A1Y1IGV8"/>
<keyword evidence="4 6" id="KW-1133">Transmembrane helix</keyword>
<comment type="similarity">
    <text evidence="2 6">Belongs to the peroxisomal membrane protein PXMP2/4 family.</text>
</comment>
<sequence length="232" mass="25444">MASSVPFGSGFHLPLNACGHSRNLGTNRRRASHSHRPQSASGAAGASAPEGLLGKFPVKASLTAGGLALTGDTIAQTLGKYHKHKKSLKPGEDDDVLSWLLVPHDFVRSLRMLTYGALLYGPGSDWWYKLLDARLPEKTLSNFVAKIVLNQIVLGPAVVAVVFAWNYLWAGRIKDLPAKYKSDFFSTMVDGWKFWVPAATVNFGVVPLQARVGFMSVCAIFWNFYLSSRMMK</sequence>
<evidence type="ECO:0000256" key="7">
    <source>
        <dbReference type="SAM" id="MobiDB-lite"/>
    </source>
</evidence>